<dbReference type="EMBL" id="LCOK01000007">
    <property type="protein sequence ID" value="KKU77074.1"/>
    <property type="molecule type" value="Genomic_DNA"/>
</dbReference>
<organism evidence="1 2">
    <name type="scientific">Candidatus Giovannonibacteria bacterium GW2011_GWB1_47_6b</name>
    <dbReference type="NCBI Taxonomy" id="1618655"/>
    <lineage>
        <taxon>Bacteria</taxon>
        <taxon>Candidatus Giovannoniibacteriota</taxon>
    </lineage>
</organism>
<reference evidence="1 2" key="1">
    <citation type="journal article" date="2015" name="Nature">
        <title>rRNA introns, odd ribosomes, and small enigmatic genomes across a large radiation of phyla.</title>
        <authorList>
            <person name="Brown C.T."/>
            <person name="Hug L.A."/>
            <person name="Thomas B.C."/>
            <person name="Sharon I."/>
            <person name="Castelle C.J."/>
            <person name="Singh A."/>
            <person name="Wilkins M.J."/>
            <person name="Williams K.H."/>
            <person name="Banfield J.F."/>
        </authorList>
    </citation>
    <scope>NUCLEOTIDE SEQUENCE [LARGE SCALE GENOMIC DNA]</scope>
</reference>
<comment type="caution">
    <text evidence="1">The sequence shown here is derived from an EMBL/GenBank/DDBJ whole genome shotgun (WGS) entry which is preliminary data.</text>
</comment>
<proteinExistence type="predicted"/>
<accession>A0A0G1T5J0</accession>
<name>A0A0G1T5J0_9BACT</name>
<evidence type="ECO:0000313" key="2">
    <source>
        <dbReference type="Proteomes" id="UP000034682"/>
    </source>
</evidence>
<protein>
    <submittedName>
        <fullName evidence="1">Uncharacterized protein</fullName>
    </submittedName>
</protein>
<sequence>MTKSRRRFLFSVPMGSEVAVDQFLKLLQKRTCLIIRKTCTIFHISFDDKTGVAATSYDTMVYCADKKARRIAECLRKDIFPKDREWLVYIYNPDEKGVIDTFR</sequence>
<gene>
    <name evidence="1" type="ORF">UY02_C0007G0010</name>
</gene>
<dbReference type="AlphaFoldDB" id="A0A0G1T5J0"/>
<dbReference type="Proteomes" id="UP000034682">
    <property type="component" value="Unassembled WGS sequence"/>
</dbReference>
<evidence type="ECO:0000313" key="1">
    <source>
        <dbReference type="EMBL" id="KKU77074.1"/>
    </source>
</evidence>